<reference evidence="1 2" key="1">
    <citation type="submission" date="2023-07" db="EMBL/GenBank/DDBJ databases">
        <title>Sequencing the genomes of 1000 actinobacteria strains.</title>
        <authorList>
            <person name="Klenk H.-P."/>
        </authorList>
    </citation>
    <scope>NUCLEOTIDE SEQUENCE [LARGE SCALE GENOMIC DNA]</scope>
    <source>
        <strain evidence="1 2">DSM 45805</strain>
    </source>
</reference>
<dbReference type="InterPro" id="IPR003718">
    <property type="entry name" value="OsmC/Ohr_fam"/>
</dbReference>
<dbReference type="Pfam" id="PF02566">
    <property type="entry name" value="OsmC"/>
    <property type="match status" value="1"/>
</dbReference>
<accession>A0ABU0F364</accession>
<dbReference type="Gene3D" id="3.30.300.20">
    <property type="match status" value="1"/>
</dbReference>
<dbReference type="PANTHER" id="PTHR42830">
    <property type="entry name" value="OSMOTICALLY INDUCIBLE FAMILY PROTEIN"/>
    <property type="match status" value="1"/>
</dbReference>
<dbReference type="PANTHER" id="PTHR42830:SF2">
    <property type="entry name" value="OSMC_OHR FAMILY PROTEIN"/>
    <property type="match status" value="1"/>
</dbReference>
<dbReference type="EMBL" id="JAUSUT010000001">
    <property type="protein sequence ID" value="MDQ0382021.1"/>
    <property type="molecule type" value="Genomic_DNA"/>
</dbReference>
<evidence type="ECO:0000313" key="1">
    <source>
        <dbReference type="EMBL" id="MDQ0382021.1"/>
    </source>
</evidence>
<keyword evidence="2" id="KW-1185">Reference proteome</keyword>
<dbReference type="InterPro" id="IPR052707">
    <property type="entry name" value="OsmC_Ohr_Peroxiredoxin"/>
</dbReference>
<proteinExistence type="predicted"/>
<protein>
    <submittedName>
        <fullName evidence="1">Organic hydroperoxide reductase OsmC/OhrA</fullName>
    </submittedName>
</protein>
<dbReference type="SUPFAM" id="SSF82784">
    <property type="entry name" value="OsmC-like"/>
    <property type="match status" value="1"/>
</dbReference>
<evidence type="ECO:0000313" key="2">
    <source>
        <dbReference type="Proteomes" id="UP001229651"/>
    </source>
</evidence>
<gene>
    <name evidence="1" type="ORF">FB470_006015</name>
</gene>
<comment type="caution">
    <text evidence="1">The sequence shown here is derived from an EMBL/GenBank/DDBJ whole genome shotgun (WGS) entry which is preliminary data.</text>
</comment>
<dbReference type="InterPro" id="IPR015946">
    <property type="entry name" value="KH_dom-like_a/b"/>
</dbReference>
<dbReference type="InterPro" id="IPR036102">
    <property type="entry name" value="OsmC/Ohrsf"/>
</dbReference>
<organism evidence="1 2">
    <name type="scientific">Amycolatopsis thermophila</name>
    <dbReference type="NCBI Taxonomy" id="206084"/>
    <lineage>
        <taxon>Bacteria</taxon>
        <taxon>Bacillati</taxon>
        <taxon>Actinomycetota</taxon>
        <taxon>Actinomycetes</taxon>
        <taxon>Pseudonocardiales</taxon>
        <taxon>Pseudonocardiaceae</taxon>
        <taxon>Amycolatopsis</taxon>
    </lineage>
</organism>
<dbReference type="Proteomes" id="UP001229651">
    <property type="component" value="Unassembled WGS sequence"/>
</dbReference>
<dbReference type="RefSeq" id="WP_306996874.1">
    <property type="nucleotide sequence ID" value="NZ_JAUSUT010000001.1"/>
</dbReference>
<name>A0ABU0F364_9PSEU</name>
<sequence length="153" mass="16397">MGKEHGYRVTVAWSGTTGDGYRGYDRAHDVTAEGKPPIAATADPAFLGDPARWNPEELLLASLSQCHLLTYLALCARHGITVTAYRDNATGRMAETPGGGGHFTEATLNPEVTVSEEGMAGRAADLHHQAHELCFIANSVNFPVHHQPTIHIG</sequence>